<keyword evidence="2" id="KW-1185">Reference proteome</keyword>
<comment type="caution">
    <text evidence="1">The sequence shown here is derived from an EMBL/GenBank/DDBJ whole genome shotgun (WGS) entry which is preliminary data.</text>
</comment>
<name>A0A8J3ZGS1_9ACTN</name>
<dbReference type="RefSeq" id="WP_204011294.1">
    <property type="nucleotide sequence ID" value="NZ_BOPG01000103.1"/>
</dbReference>
<reference evidence="1" key="1">
    <citation type="submission" date="2021-01" db="EMBL/GenBank/DDBJ databases">
        <title>Whole genome shotgun sequence of Virgisporangium aurantiacum NBRC 16421.</title>
        <authorList>
            <person name="Komaki H."/>
            <person name="Tamura T."/>
        </authorList>
    </citation>
    <scope>NUCLEOTIDE SEQUENCE</scope>
    <source>
        <strain evidence="1">NBRC 16421</strain>
    </source>
</reference>
<dbReference type="Proteomes" id="UP000612585">
    <property type="component" value="Unassembled WGS sequence"/>
</dbReference>
<dbReference type="AlphaFoldDB" id="A0A8J3ZGS1"/>
<sequence length="298" mass="32651">MWIRPIAIASAAVVAIGAFAVLTASVPAPTLTGADRQPLRFGPSWLPDGLTELGREYGAPVRQWALEPFELSARWQTLDLRPPLNGLGSCPFQRDPVDINGRPGWFREGSSAQDLRGVCWQFDRHTYLQLDTTLPTLTRKDLIRIARSVRPAAGTFSFPISVPPDALRPFGLDTDPGLKRITGRSSTDWTASGYWSPGSRYKPRPVLKITVGPATEAPDGGQPRTVRGRPARYVLDYDSPAGNSSYLVIDLGARHYLTIQADTDPPSEVAFFDLAAVAERTTVDLSRQRWIGARDLTG</sequence>
<dbReference type="EMBL" id="BOPG01000103">
    <property type="protein sequence ID" value="GIJ63874.1"/>
    <property type="molecule type" value="Genomic_DNA"/>
</dbReference>
<gene>
    <name evidence="1" type="ORF">Vau01_113900</name>
</gene>
<organism evidence="1 2">
    <name type="scientific">Virgisporangium aurantiacum</name>
    <dbReference type="NCBI Taxonomy" id="175570"/>
    <lineage>
        <taxon>Bacteria</taxon>
        <taxon>Bacillati</taxon>
        <taxon>Actinomycetota</taxon>
        <taxon>Actinomycetes</taxon>
        <taxon>Micromonosporales</taxon>
        <taxon>Micromonosporaceae</taxon>
        <taxon>Virgisporangium</taxon>
    </lineage>
</organism>
<proteinExistence type="predicted"/>
<accession>A0A8J3ZGS1</accession>
<evidence type="ECO:0000313" key="2">
    <source>
        <dbReference type="Proteomes" id="UP000612585"/>
    </source>
</evidence>
<evidence type="ECO:0000313" key="1">
    <source>
        <dbReference type="EMBL" id="GIJ63874.1"/>
    </source>
</evidence>
<protein>
    <submittedName>
        <fullName evidence="1">Uncharacterized protein</fullName>
    </submittedName>
</protein>